<dbReference type="OrthoDB" id="370168at2"/>
<dbReference type="InterPro" id="IPR036390">
    <property type="entry name" value="WH_DNA-bd_sf"/>
</dbReference>
<dbReference type="PROSITE" id="PS51118">
    <property type="entry name" value="HTH_HXLR"/>
    <property type="match status" value="1"/>
</dbReference>
<feature type="domain" description="HTH hxlR-type" evidence="4">
    <location>
        <begin position="12"/>
        <end position="110"/>
    </location>
</feature>
<dbReference type="SUPFAM" id="SSF46785">
    <property type="entry name" value="Winged helix' DNA-binding domain"/>
    <property type="match status" value="1"/>
</dbReference>
<evidence type="ECO:0000313" key="6">
    <source>
        <dbReference type="Proteomes" id="UP000307768"/>
    </source>
</evidence>
<dbReference type="Gene3D" id="1.10.10.10">
    <property type="entry name" value="Winged helix-like DNA-binding domain superfamily/Winged helix DNA-binding domain"/>
    <property type="match status" value="1"/>
</dbReference>
<proteinExistence type="predicted"/>
<dbReference type="AlphaFoldDB" id="A0A5Q6S2K4"/>
<dbReference type="EMBL" id="VDFQ02000001">
    <property type="protein sequence ID" value="KAA1424607.1"/>
    <property type="molecule type" value="Genomic_DNA"/>
</dbReference>
<name>A0A5Q6S2K4_9ACTN</name>
<comment type="caution">
    <text evidence="5">The sequence shown here is derived from an EMBL/GenBank/DDBJ whole genome shotgun (WGS) entry which is preliminary data.</text>
</comment>
<protein>
    <submittedName>
        <fullName evidence="5">Helix-turn-helix transcriptional regulator</fullName>
    </submittedName>
</protein>
<evidence type="ECO:0000256" key="3">
    <source>
        <dbReference type="ARBA" id="ARBA00023163"/>
    </source>
</evidence>
<evidence type="ECO:0000256" key="1">
    <source>
        <dbReference type="ARBA" id="ARBA00023015"/>
    </source>
</evidence>
<keyword evidence="1" id="KW-0805">Transcription regulation</keyword>
<keyword evidence="2" id="KW-0238">DNA-binding</keyword>
<dbReference type="InterPro" id="IPR002577">
    <property type="entry name" value="HTH_HxlR"/>
</dbReference>
<dbReference type="PANTHER" id="PTHR33204">
    <property type="entry name" value="TRANSCRIPTIONAL REGULATOR, MARR FAMILY"/>
    <property type="match status" value="1"/>
</dbReference>
<dbReference type="RefSeq" id="WP_149767566.1">
    <property type="nucleotide sequence ID" value="NZ_VDFQ02000001.1"/>
</dbReference>
<evidence type="ECO:0000313" key="5">
    <source>
        <dbReference type="EMBL" id="KAA1424607.1"/>
    </source>
</evidence>
<sequence>MSDDGDFGPYTCALDAGMTVVGGKWKALILWALRDGPLRFGALRREVGAISEKMLIQQLKELQAYGVVHRESYHEVPPRVEYSMTPSGKALLDALDPLGDWAEQHREQILTR</sequence>
<organism evidence="5 6">
    <name type="scientific">Mumia zhuanghuii</name>
    <dbReference type="NCBI Taxonomy" id="2585211"/>
    <lineage>
        <taxon>Bacteria</taxon>
        <taxon>Bacillati</taxon>
        <taxon>Actinomycetota</taxon>
        <taxon>Actinomycetes</taxon>
        <taxon>Propionibacteriales</taxon>
        <taxon>Nocardioidaceae</taxon>
        <taxon>Mumia</taxon>
    </lineage>
</organism>
<gene>
    <name evidence="5" type="ORF">FE697_001375</name>
</gene>
<dbReference type="GO" id="GO:0003677">
    <property type="term" value="F:DNA binding"/>
    <property type="evidence" value="ECO:0007669"/>
    <property type="project" value="UniProtKB-KW"/>
</dbReference>
<evidence type="ECO:0000259" key="4">
    <source>
        <dbReference type="PROSITE" id="PS51118"/>
    </source>
</evidence>
<dbReference type="Proteomes" id="UP000307768">
    <property type="component" value="Unassembled WGS sequence"/>
</dbReference>
<dbReference type="InterPro" id="IPR036388">
    <property type="entry name" value="WH-like_DNA-bd_sf"/>
</dbReference>
<evidence type="ECO:0000256" key="2">
    <source>
        <dbReference type="ARBA" id="ARBA00023125"/>
    </source>
</evidence>
<accession>A0A5Q6S2K4</accession>
<dbReference type="PANTHER" id="PTHR33204:SF29">
    <property type="entry name" value="TRANSCRIPTIONAL REGULATOR"/>
    <property type="match status" value="1"/>
</dbReference>
<keyword evidence="3" id="KW-0804">Transcription</keyword>
<dbReference type="Pfam" id="PF01638">
    <property type="entry name" value="HxlR"/>
    <property type="match status" value="1"/>
</dbReference>
<reference evidence="5 6" key="1">
    <citation type="submission" date="2019-09" db="EMBL/GenBank/DDBJ databases">
        <title>Mumia zhuanghuii sp. nov. isolated from the intestinal contents of plateau pika (Ochotona curzoniae) in the Qinghai-Tibet plateau of China.</title>
        <authorList>
            <person name="Tian Z."/>
        </authorList>
    </citation>
    <scope>NUCLEOTIDE SEQUENCE [LARGE SCALE GENOMIC DNA]</scope>
    <source>
        <strain evidence="6">350</strain>
    </source>
</reference>